<dbReference type="PROSITE" id="PS50181">
    <property type="entry name" value="FBOX"/>
    <property type="match status" value="1"/>
</dbReference>
<dbReference type="InterPro" id="IPR001810">
    <property type="entry name" value="F-box_dom"/>
</dbReference>
<keyword evidence="5" id="KW-1185">Reference proteome</keyword>
<evidence type="ECO:0000256" key="1">
    <source>
        <dbReference type="ARBA" id="ARBA00022737"/>
    </source>
</evidence>
<dbReference type="Gene3D" id="1.25.40.10">
    <property type="entry name" value="Tetratricopeptide repeat domain"/>
    <property type="match status" value="1"/>
</dbReference>
<proteinExistence type="predicted"/>
<organism evidence="4 5">
    <name type="scientific">Sclerotinia trifoliorum</name>
    <dbReference type="NCBI Taxonomy" id="28548"/>
    <lineage>
        <taxon>Eukaryota</taxon>
        <taxon>Fungi</taxon>
        <taxon>Dikarya</taxon>
        <taxon>Ascomycota</taxon>
        <taxon>Pezizomycotina</taxon>
        <taxon>Leotiomycetes</taxon>
        <taxon>Helotiales</taxon>
        <taxon>Sclerotiniaceae</taxon>
        <taxon>Sclerotinia</taxon>
    </lineage>
</organism>
<dbReference type="EMBL" id="CAJHIA010000008">
    <property type="protein sequence ID" value="CAD6442566.1"/>
    <property type="molecule type" value="Genomic_DNA"/>
</dbReference>
<accession>A0A8H2VQP5</accession>
<feature type="domain" description="F-box" evidence="3">
    <location>
        <begin position="138"/>
        <end position="185"/>
    </location>
</feature>
<sequence>MPPAYDEEEGVGPLEKGRHRYQKQNYQGALIAFTEAVRISTGHILLTALDHRAATFEKLDQLQSALKDAKEMLELKPELSKGYLRCGKVLQLKGEHELALKIYERGLRKVKVDTDEDRVTLQAMFNKLQKSQAPSKTLDPLAYLPFELAEMIAEGLTIRERMVCLTVSKSWKRVLESSHQLWTTLDTTDIRREISHIALKAYLKRSKYTLYEANIRNGTFAAPKLQYLTRTCKRLQRLTLHGHRTIGESLISALPKAKSLRYLNSRGCEISLRTLLEALRQVQARIEEAKFFNVNCLSSDSACMWPRLENLRTLHVWRFHIIGIRLNNLIESVPNIQTLALRGFYLKSAAPLNLSGLKRLQHLELKDCGLTRLPLLPSTLKRLSLDENLRLSNQEDDTLLLPLLESFSCESTGLTEGLVVSIVKNTPKLKTLFIGNRLLGDYAVAHHDFPSCDSIEELHAGSLQCDEQNLINIVKKCPNLKALDIGYTKITGVAVKQFVDQGIKRLDLRGCNKVSPDAVEFARGKGVDVTFNFAADLGSTFRDRYN</sequence>
<dbReference type="SUPFAM" id="SSF48452">
    <property type="entry name" value="TPR-like"/>
    <property type="match status" value="1"/>
</dbReference>
<dbReference type="SMART" id="SM00028">
    <property type="entry name" value="TPR"/>
    <property type="match status" value="3"/>
</dbReference>
<dbReference type="InterPro" id="IPR019734">
    <property type="entry name" value="TPR_rpt"/>
</dbReference>
<dbReference type="Proteomes" id="UP000624404">
    <property type="component" value="Unassembled WGS sequence"/>
</dbReference>
<reference evidence="4" key="1">
    <citation type="submission" date="2020-10" db="EMBL/GenBank/DDBJ databases">
        <authorList>
            <person name="Kusch S."/>
        </authorList>
    </citation>
    <scope>NUCLEOTIDE SEQUENCE</scope>
    <source>
        <strain evidence="4">SwB9</strain>
    </source>
</reference>
<dbReference type="GO" id="GO:0051879">
    <property type="term" value="F:Hsp90 protein binding"/>
    <property type="evidence" value="ECO:0007669"/>
    <property type="project" value="TreeGrafter"/>
</dbReference>
<protein>
    <submittedName>
        <fullName evidence="4">Fd57b06a-c007-4f58-984c-0eddc6bd36af</fullName>
    </submittedName>
</protein>
<dbReference type="OrthoDB" id="629492at2759"/>
<dbReference type="PANTHER" id="PTHR22904:SF523">
    <property type="entry name" value="STRESS-INDUCED-PHOSPHOPROTEIN 1"/>
    <property type="match status" value="1"/>
</dbReference>
<evidence type="ECO:0000259" key="3">
    <source>
        <dbReference type="PROSITE" id="PS50181"/>
    </source>
</evidence>
<evidence type="ECO:0000313" key="5">
    <source>
        <dbReference type="Proteomes" id="UP000624404"/>
    </source>
</evidence>
<evidence type="ECO:0000256" key="2">
    <source>
        <dbReference type="ARBA" id="ARBA00022803"/>
    </source>
</evidence>
<keyword evidence="2" id="KW-0802">TPR repeat</keyword>
<dbReference type="Gene3D" id="1.20.1280.50">
    <property type="match status" value="1"/>
</dbReference>
<comment type="caution">
    <text evidence="4">The sequence shown here is derived from an EMBL/GenBank/DDBJ whole genome shotgun (WGS) entry which is preliminary data.</text>
</comment>
<dbReference type="SUPFAM" id="SSF81383">
    <property type="entry name" value="F-box domain"/>
    <property type="match status" value="1"/>
</dbReference>
<dbReference type="AlphaFoldDB" id="A0A8H2VQP5"/>
<dbReference type="InterPro" id="IPR032675">
    <property type="entry name" value="LRR_dom_sf"/>
</dbReference>
<dbReference type="InterPro" id="IPR011990">
    <property type="entry name" value="TPR-like_helical_dom_sf"/>
</dbReference>
<evidence type="ECO:0000313" key="4">
    <source>
        <dbReference type="EMBL" id="CAD6442566.1"/>
    </source>
</evidence>
<dbReference type="Gene3D" id="3.80.10.10">
    <property type="entry name" value="Ribonuclease Inhibitor"/>
    <property type="match status" value="1"/>
</dbReference>
<name>A0A8H2VQP5_9HELO</name>
<dbReference type="InterPro" id="IPR036047">
    <property type="entry name" value="F-box-like_dom_sf"/>
</dbReference>
<gene>
    <name evidence="4" type="ORF">SCLTRI_LOCUS2347</name>
</gene>
<keyword evidence="1" id="KW-0677">Repeat</keyword>
<dbReference type="SUPFAM" id="SSF52047">
    <property type="entry name" value="RNI-like"/>
    <property type="match status" value="1"/>
</dbReference>
<dbReference type="PANTHER" id="PTHR22904">
    <property type="entry name" value="TPR REPEAT CONTAINING PROTEIN"/>
    <property type="match status" value="1"/>
</dbReference>